<sequence>MGGIGSGWGVLVPVFTDYYRSQSITGQHGDTSNIKPCSHTLTPKGKIKSGQSYLSCFWTVEGSWSTQSEPMHAGGEHANSMQKDPWPGFKPRTTLLQGNSSSNCTTIHNKVFAYLS</sequence>
<dbReference type="EMBL" id="JAHRIP010041730">
    <property type="protein sequence ID" value="MEQ2297177.1"/>
    <property type="molecule type" value="Genomic_DNA"/>
</dbReference>
<accession>A0ABV0YTH3</accession>
<evidence type="ECO:0000313" key="2">
    <source>
        <dbReference type="EMBL" id="MEQ2297177.1"/>
    </source>
</evidence>
<feature type="region of interest" description="Disordered" evidence="1">
    <location>
        <begin position="68"/>
        <end position="92"/>
    </location>
</feature>
<keyword evidence="3" id="KW-1185">Reference proteome</keyword>
<dbReference type="Proteomes" id="UP001469553">
    <property type="component" value="Unassembled WGS sequence"/>
</dbReference>
<proteinExistence type="predicted"/>
<gene>
    <name evidence="2" type="ORF">AMECASPLE_032131</name>
</gene>
<organism evidence="2 3">
    <name type="scientific">Ameca splendens</name>
    <dbReference type="NCBI Taxonomy" id="208324"/>
    <lineage>
        <taxon>Eukaryota</taxon>
        <taxon>Metazoa</taxon>
        <taxon>Chordata</taxon>
        <taxon>Craniata</taxon>
        <taxon>Vertebrata</taxon>
        <taxon>Euteleostomi</taxon>
        <taxon>Actinopterygii</taxon>
        <taxon>Neopterygii</taxon>
        <taxon>Teleostei</taxon>
        <taxon>Neoteleostei</taxon>
        <taxon>Acanthomorphata</taxon>
        <taxon>Ovalentaria</taxon>
        <taxon>Atherinomorphae</taxon>
        <taxon>Cyprinodontiformes</taxon>
        <taxon>Goodeidae</taxon>
        <taxon>Ameca</taxon>
    </lineage>
</organism>
<name>A0ABV0YTH3_9TELE</name>
<comment type="caution">
    <text evidence="2">The sequence shown here is derived from an EMBL/GenBank/DDBJ whole genome shotgun (WGS) entry which is preliminary data.</text>
</comment>
<evidence type="ECO:0000313" key="3">
    <source>
        <dbReference type="Proteomes" id="UP001469553"/>
    </source>
</evidence>
<protein>
    <submittedName>
        <fullName evidence="2">Uncharacterized protein</fullName>
    </submittedName>
</protein>
<evidence type="ECO:0000256" key="1">
    <source>
        <dbReference type="SAM" id="MobiDB-lite"/>
    </source>
</evidence>
<reference evidence="2 3" key="1">
    <citation type="submission" date="2021-06" db="EMBL/GenBank/DDBJ databases">
        <authorList>
            <person name="Palmer J.M."/>
        </authorList>
    </citation>
    <scope>NUCLEOTIDE SEQUENCE [LARGE SCALE GENOMIC DNA]</scope>
    <source>
        <strain evidence="2 3">AS_MEX2019</strain>
        <tissue evidence="2">Muscle</tissue>
    </source>
</reference>